<keyword evidence="1" id="KW-1133">Transmembrane helix</keyword>
<protein>
    <recommendedName>
        <fullName evidence="4">Heme exporter protein D</fullName>
    </recommendedName>
</protein>
<evidence type="ECO:0008006" key="4">
    <source>
        <dbReference type="Google" id="ProtNLM"/>
    </source>
</evidence>
<sequence>MAERHGAPAYLWGSQAIETRLAIAYALIALIALTLGLWVAILVLRRRRERYLRRHGYRSDARPIWPLRRK</sequence>
<reference evidence="2 3" key="1">
    <citation type="submission" date="2020-03" db="EMBL/GenBank/DDBJ databases">
        <title>Genomic Encyclopedia of Type Strains, Phase IV (KMG-IV): sequencing the most valuable type-strain genomes for metagenomic binning, comparative biology and taxonomic classification.</title>
        <authorList>
            <person name="Goeker M."/>
        </authorList>
    </citation>
    <scope>NUCLEOTIDE SEQUENCE [LARGE SCALE GENOMIC DNA]</scope>
    <source>
        <strain evidence="2 3">DSM 4733</strain>
    </source>
</reference>
<evidence type="ECO:0000313" key="3">
    <source>
        <dbReference type="Proteomes" id="UP000564677"/>
    </source>
</evidence>
<keyword evidence="3" id="KW-1185">Reference proteome</keyword>
<dbReference type="AlphaFoldDB" id="A0A7X5ZXD8"/>
<evidence type="ECO:0000256" key="1">
    <source>
        <dbReference type="SAM" id="Phobius"/>
    </source>
</evidence>
<gene>
    <name evidence="2" type="ORF">FHR20_004115</name>
</gene>
<evidence type="ECO:0000313" key="2">
    <source>
        <dbReference type="EMBL" id="NIJ67137.1"/>
    </source>
</evidence>
<feature type="transmembrane region" description="Helical" evidence="1">
    <location>
        <begin position="22"/>
        <end position="44"/>
    </location>
</feature>
<keyword evidence="1" id="KW-0812">Transmembrane</keyword>
<keyword evidence="1" id="KW-0472">Membrane</keyword>
<dbReference type="EMBL" id="JAASQV010000005">
    <property type="protein sequence ID" value="NIJ67137.1"/>
    <property type="molecule type" value="Genomic_DNA"/>
</dbReference>
<proteinExistence type="predicted"/>
<name>A0A7X5ZXD8_9SPHN</name>
<dbReference type="Proteomes" id="UP000564677">
    <property type="component" value="Unassembled WGS sequence"/>
</dbReference>
<accession>A0A7X5ZXD8</accession>
<comment type="caution">
    <text evidence="2">The sequence shown here is derived from an EMBL/GenBank/DDBJ whole genome shotgun (WGS) entry which is preliminary data.</text>
</comment>
<organism evidence="2 3">
    <name type="scientific">Sphingomonas leidyi</name>
    <dbReference type="NCBI Taxonomy" id="68569"/>
    <lineage>
        <taxon>Bacteria</taxon>
        <taxon>Pseudomonadati</taxon>
        <taxon>Pseudomonadota</taxon>
        <taxon>Alphaproteobacteria</taxon>
        <taxon>Sphingomonadales</taxon>
        <taxon>Sphingomonadaceae</taxon>
        <taxon>Sphingomonas</taxon>
    </lineage>
</organism>
<dbReference type="RefSeq" id="WP_167301427.1">
    <property type="nucleotide sequence ID" value="NZ_JAASQV010000005.1"/>
</dbReference>